<dbReference type="AlphaFoldDB" id="A0AAV3XQQ2"/>
<dbReference type="EMBL" id="BLAY01000209">
    <property type="protein sequence ID" value="GET43256.1"/>
    <property type="molecule type" value="Genomic_DNA"/>
</dbReference>
<comment type="caution">
    <text evidence="1">The sequence shown here is derived from an EMBL/GenBank/DDBJ whole genome shotgun (WGS) entry which is preliminary data.</text>
</comment>
<organism evidence="1 2">
    <name type="scientific">Microseira wollei NIES-4236</name>
    <dbReference type="NCBI Taxonomy" id="2530354"/>
    <lineage>
        <taxon>Bacteria</taxon>
        <taxon>Bacillati</taxon>
        <taxon>Cyanobacteriota</taxon>
        <taxon>Cyanophyceae</taxon>
        <taxon>Oscillatoriophycideae</taxon>
        <taxon>Aerosakkonematales</taxon>
        <taxon>Aerosakkonemataceae</taxon>
        <taxon>Microseira</taxon>
    </lineage>
</organism>
<reference evidence="1" key="1">
    <citation type="submission" date="2019-10" db="EMBL/GenBank/DDBJ databases">
        <title>Draft genome sequece of Microseira wollei NIES-4236.</title>
        <authorList>
            <person name="Yamaguchi H."/>
            <person name="Suzuki S."/>
            <person name="Kawachi M."/>
        </authorList>
    </citation>
    <scope>NUCLEOTIDE SEQUENCE</scope>
    <source>
        <strain evidence="1">NIES-4236</strain>
    </source>
</reference>
<gene>
    <name evidence="1" type="ORF">MiSe_80780</name>
</gene>
<keyword evidence="2" id="KW-1185">Reference proteome</keyword>
<evidence type="ECO:0000313" key="2">
    <source>
        <dbReference type="Proteomes" id="UP001050975"/>
    </source>
</evidence>
<evidence type="ECO:0000313" key="1">
    <source>
        <dbReference type="EMBL" id="GET43256.1"/>
    </source>
</evidence>
<proteinExistence type="predicted"/>
<accession>A0AAV3XQQ2</accession>
<protein>
    <submittedName>
        <fullName evidence="1">Uncharacterized protein</fullName>
    </submittedName>
</protein>
<sequence length="90" mass="10771">MSKHYQALSKVWGSNSQWRTTFRRDYRIGNLLYYNVDGEKNLHLAQSDSQEDDSLELHERLELLKHRCFITVNKSHDDLYPYRDSYCEAA</sequence>
<name>A0AAV3XQQ2_9CYAN</name>
<dbReference type="RefSeq" id="WP_226591888.1">
    <property type="nucleotide sequence ID" value="NZ_BLAY01000209.1"/>
</dbReference>
<dbReference type="Proteomes" id="UP001050975">
    <property type="component" value="Unassembled WGS sequence"/>
</dbReference>